<keyword evidence="3" id="KW-1185">Reference proteome</keyword>
<proteinExistence type="predicted"/>
<protein>
    <submittedName>
        <fullName evidence="2">Uncharacterized protein</fullName>
    </submittedName>
</protein>
<dbReference type="Proteomes" id="UP000474175">
    <property type="component" value="Unassembled WGS sequence"/>
</dbReference>
<evidence type="ECO:0000313" key="3">
    <source>
        <dbReference type="Proteomes" id="UP000474175"/>
    </source>
</evidence>
<evidence type="ECO:0000313" key="2">
    <source>
        <dbReference type="EMBL" id="NDU95701.1"/>
    </source>
</evidence>
<gene>
    <name evidence="2" type="ORF">GK108_12530</name>
</gene>
<dbReference type="RefSeq" id="WP_163948235.1">
    <property type="nucleotide sequence ID" value="NZ_JAAFZH010000004.1"/>
</dbReference>
<comment type="caution">
    <text evidence="2">The sequence shown here is derived from an EMBL/GenBank/DDBJ whole genome shotgun (WGS) entry which is preliminary data.</text>
</comment>
<name>A0A6L9L994_9BACT</name>
<evidence type="ECO:0000256" key="1">
    <source>
        <dbReference type="SAM" id="MobiDB-lite"/>
    </source>
</evidence>
<organism evidence="2 3">
    <name type="scientific">Spirosoma terrae</name>
    <dbReference type="NCBI Taxonomy" id="1968276"/>
    <lineage>
        <taxon>Bacteria</taxon>
        <taxon>Pseudomonadati</taxon>
        <taxon>Bacteroidota</taxon>
        <taxon>Cytophagia</taxon>
        <taxon>Cytophagales</taxon>
        <taxon>Cytophagaceae</taxon>
        <taxon>Spirosoma</taxon>
    </lineage>
</organism>
<sequence length="167" mass="18608">MSELISIPAPTLPGSAQDRIVINDYFMINRYGELIQRTECHPLLQTGETYQAAAQNLNYDSATRQAYLASSQPIVVLTTTQESFVNEVGDLVEEGTPDAISQKAWFQSLTLGKLRDMGMVISDNTTLWEIIRSFLLREMNRSVSRNKYGGYVAPTPEPDETPGETEA</sequence>
<dbReference type="EMBL" id="JAAFZH010000004">
    <property type="protein sequence ID" value="NDU95701.1"/>
    <property type="molecule type" value="Genomic_DNA"/>
</dbReference>
<accession>A0A6L9L994</accession>
<feature type="region of interest" description="Disordered" evidence="1">
    <location>
        <begin position="147"/>
        <end position="167"/>
    </location>
</feature>
<feature type="compositionally biased region" description="Acidic residues" evidence="1">
    <location>
        <begin position="157"/>
        <end position="167"/>
    </location>
</feature>
<dbReference type="AlphaFoldDB" id="A0A6L9L994"/>
<reference evidence="2 3" key="1">
    <citation type="submission" date="2020-02" db="EMBL/GenBank/DDBJ databases">
        <title>Draft genome sequence of two Spirosoma agri KCTC 52727 and Spirosoma terrae KCTC 52035.</title>
        <authorList>
            <person name="Rojas J."/>
            <person name="Ambika Manirajan B."/>
            <person name="Suarez C."/>
            <person name="Ratering S."/>
            <person name="Schnell S."/>
        </authorList>
    </citation>
    <scope>NUCLEOTIDE SEQUENCE [LARGE SCALE GENOMIC DNA]</scope>
    <source>
        <strain evidence="2 3">KCTC 52035</strain>
    </source>
</reference>